<sequence>MSSPPEIQLGAAVGIAVLLVVAGQGRATAVLGAAAAAVVAALVVAAKPVENLS</sequence>
<dbReference type="AlphaFoldDB" id="A0A2T0RKH7"/>
<comment type="caution">
    <text evidence="1">The sequence shown here is derived from an EMBL/GenBank/DDBJ whole genome shotgun (WGS) entry which is preliminary data.</text>
</comment>
<evidence type="ECO:0000313" key="1">
    <source>
        <dbReference type="EMBL" id="PRY21641.1"/>
    </source>
</evidence>
<dbReference type="EMBL" id="PVZG01000019">
    <property type="protein sequence ID" value="PRY21641.1"/>
    <property type="molecule type" value="Genomic_DNA"/>
</dbReference>
<name>A0A2T0RKH7_9ACTN</name>
<dbReference type="Proteomes" id="UP000239209">
    <property type="component" value="Unassembled WGS sequence"/>
</dbReference>
<protein>
    <submittedName>
        <fullName evidence="1">Uncharacterized protein</fullName>
    </submittedName>
</protein>
<gene>
    <name evidence="1" type="ORF">CLV70_11962</name>
</gene>
<evidence type="ECO:0000313" key="2">
    <source>
        <dbReference type="Proteomes" id="UP000239209"/>
    </source>
</evidence>
<reference evidence="1 2" key="1">
    <citation type="submission" date="2018-03" db="EMBL/GenBank/DDBJ databases">
        <title>Genomic Encyclopedia of Archaeal and Bacterial Type Strains, Phase II (KMG-II): from individual species to whole genera.</title>
        <authorList>
            <person name="Goeker M."/>
        </authorList>
    </citation>
    <scope>NUCLEOTIDE SEQUENCE [LARGE SCALE GENOMIC DNA]</scope>
    <source>
        <strain evidence="1 2">DSM 45348</strain>
    </source>
</reference>
<dbReference type="RefSeq" id="WP_158277856.1">
    <property type="nucleotide sequence ID" value="NZ_PVZG01000019.1"/>
</dbReference>
<keyword evidence="2" id="KW-1185">Reference proteome</keyword>
<accession>A0A2T0RKH7</accession>
<proteinExistence type="predicted"/>
<organism evidence="1 2">
    <name type="scientific">Pseudosporangium ferrugineum</name>
    <dbReference type="NCBI Taxonomy" id="439699"/>
    <lineage>
        <taxon>Bacteria</taxon>
        <taxon>Bacillati</taxon>
        <taxon>Actinomycetota</taxon>
        <taxon>Actinomycetes</taxon>
        <taxon>Micromonosporales</taxon>
        <taxon>Micromonosporaceae</taxon>
        <taxon>Pseudosporangium</taxon>
    </lineage>
</organism>